<dbReference type="RefSeq" id="WP_189938030.1">
    <property type="nucleotide sequence ID" value="NZ_BMSX01000008.1"/>
</dbReference>
<keyword evidence="2" id="KW-1185">Reference proteome</keyword>
<comment type="caution">
    <text evidence="1">The sequence shown here is derived from an EMBL/GenBank/DDBJ whole genome shotgun (WGS) entry which is preliminary data.</text>
</comment>
<dbReference type="EMBL" id="BMSX01000008">
    <property type="protein sequence ID" value="GGR18926.1"/>
    <property type="molecule type" value="Genomic_DNA"/>
</dbReference>
<dbReference type="Proteomes" id="UP000658320">
    <property type="component" value="Unassembled WGS sequence"/>
</dbReference>
<accession>A0A918F8H4</accession>
<name>A0A918F8H4_9ACTN</name>
<organism evidence="1 2">
    <name type="scientific">Streptomyces aurantiogriseus</name>
    <dbReference type="NCBI Taxonomy" id="66870"/>
    <lineage>
        <taxon>Bacteria</taxon>
        <taxon>Bacillati</taxon>
        <taxon>Actinomycetota</taxon>
        <taxon>Actinomycetes</taxon>
        <taxon>Kitasatosporales</taxon>
        <taxon>Streptomycetaceae</taxon>
        <taxon>Streptomyces</taxon>
    </lineage>
</organism>
<gene>
    <name evidence="1" type="ORF">GCM10010251_38830</name>
</gene>
<evidence type="ECO:0000313" key="2">
    <source>
        <dbReference type="Proteomes" id="UP000658320"/>
    </source>
</evidence>
<proteinExistence type="predicted"/>
<reference evidence="1" key="1">
    <citation type="journal article" date="2014" name="Int. J. Syst. Evol. Microbiol.">
        <title>Complete genome sequence of Corynebacterium casei LMG S-19264T (=DSM 44701T), isolated from a smear-ripened cheese.</title>
        <authorList>
            <consortium name="US DOE Joint Genome Institute (JGI-PGF)"/>
            <person name="Walter F."/>
            <person name="Albersmeier A."/>
            <person name="Kalinowski J."/>
            <person name="Ruckert C."/>
        </authorList>
    </citation>
    <scope>NUCLEOTIDE SEQUENCE</scope>
    <source>
        <strain evidence="1">JCM 4346</strain>
    </source>
</reference>
<evidence type="ECO:0000313" key="1">
    <source>
        <dbReference type="EMBL" id="GGR18926.1"/>
    </source>
</evidence>
<sequence length="47" mass="5325">MAAAGFELLEEGVGVHPSHMFGTMKYTDGRVITPHEGAFAWRMYRRL</sequence>
<dbReference type="AlphaFoldDB" id="A0A918F8H4"/>
<reference evidence="1" key="2">
    <citation type="submission" date="2020-09" db="EMBL/GenBank/DDBJ databases">
        <authorList>
            <person name="Sun Q."/>
            <person name="Ohkuma M."/>
        </authorList>
    </citation>
    <scope>NUCLEOTIDE SEQUENCE</scope>
    <source>
        <strain evidence="1">JCM 4346</strain>
    </source>
</reference>
<protein>
    <submittedName>
        <fullName evidence="1">Uncharacterized protein</fullName>
    </submittedName>
</protein>